<dbReference type="WBParaSite" id="PS1159_v2.g12563.t1">
    <property type="protein sequence ID" value="PS1159_v2.g12563.t1"/>
    <property type="gene ID" value="PS1159_v2.g12563"/>
</dbReference>
<evidence type="ECO:0000313" key="2">
    <source>
        <dbReference type="WBParaSite" id="PS1159_v2.g12563.t1"/>
    </source>
</evidence>
<dbReference type="Proteomes" id="UP000887580">
    <property type="component" value="Unplaced"/>
</dbReference>
<proteinExistence type="predicted"/>
<evidence type="ECO:0000313" key="1">
    <source>
        <dbReference type="Proteomes" id="UP000887580"/>
    </source>
</evidence>
<organism evidence="1 2">
    <name type="scientific">Panagrolaimus sp. PS1159</name>
    <dbReference type="NCBI Taxonomy" id="55785"/>
    <lineage>
        <taxon>Eukaryota</taxon>
        <taxon>Metazoa</taxon>
        <taxon>Ecdysozoa</taxon>
        <taxon>Nematoda</taxon>
        <taxon>Chromadorea</taxon>
        <taxon>Rhabditida</taxon>
        <taxon>Tylenchina</taxon>
        <taxon>Panagrolaimomorpha</taxon>
        <taxon>Panagrolaimoidea</taxon>
        <taxon>Panagrolaimidae</taxon>
        <taxon>Panagrolaimus</taxon>
    </lineage>
</organism>
<name>A0AC35F0I1_9BILA</name>
<reference evidence="2" key="1">
    <citation type="submission" date="2022-11" db="UniProtKB">
        <authorList>
            <consortium name="WormBaseParasite"/>
        </authorList>
    </citation>
    <scope>IDENTIFICATION</scope>
</reference>
<sequence length="280" mass="32537">MDLGGVLELGYFDILCIILLFYVIYRLFFKAAPELPPPPKAAPPMKKQDMTVEELKKYNGVDDEHICLAIYDVTRGKNFYGPGSAYEPLAGHDATRALANMDVRMVKNEYDDISDLSANDKDEAKNWADSFKFKYPIYSKTLFVNLNKIHWDRRPWQIGYRGNLLPQNKATGRPNVPIHPGNVAILRHQMAREYEVMRHLANPYITEEKEAPYIRQNGNFNEQLANAKKIKEHQRMPGEPKYLKEDGTVYKPFGNYGNLLHKHRSVEDSMFELIRREKWD</sequence>
<protein>
    <submittedName>
        <fullName evidence="2">Cytochrome b5 heme-binding domain-containing protein</fullName>
    </submittedName>
</protein>
<accession>A0AC35F0I1</accession>